<dbReference type="Pfam" id="PF13180">
    <property type="entry name" value="PDZ_2"/>
    <property type="match status" value="1"/>
</dbReference>
<dbReference type="MEROPS" id="S01.500"/>
<dbReference type="OrthoDB" id="9758917at2"/>
<evidence type="ECO:0000313" key="6">
    <source>
        <dbReference type="EMBL" id="EHN11184.1"/>
    </source>
</evidence>
<dbReference type="PANTHER" id="PTHR43343">
    <property type="entry name" value="PEPTIDASE S12"/>
    <property type="match status" value="1"/>
</dbReference>
<organism evidence="6 7">
    <name type="scientific">Patulibacter medicamentivorans</name>
    <dbReference type="NCBI Taxonomy" id="1097667"/>
    <lineage>
        <taxon>Bacteria</taxon>
        <taxon>Bacillati</taxon>
        <taxon>Actinomycetota</taxon>
        <taxon>Thermoleophilia</taxon>
        <taxon>Solirubrobacterales</taxon>
        <taxon>Patulibacteraceae</taxon>
        <taxon>Patulibacter</taxon>
    </lineage>
</organism>
<accession>H0E561</accession>
<sequence>MPRPSRSLIVLCSAAVAGGTGGAVLVGAIAPGGHTTTVTQAAAAAADSRPVADTSGGALSARQIYQRSKDAIAYVTAASSRGGGSAGTATGSGFVISADGYVVTNEHVIDGADEVTVKIGDRKEATAKVVGVDASTDIALLKVDTGGAQLPTLALGDSTTIQVGDPTYAIGNPYGLDRTLTTGVISALHRSIQSPNGYAINDVLQTDAALNPGNSGGPLLDSQGRVVGVNSQIATSSSGSGGEGGNTGVGFAVPSSTVARVVEQLRASGKATHAYLGVSTADGQGGSSTAGATLAAVPSGGPAADGGLRRGDVVTAIDDAKVGDAASLGTAVDAHRPGDRVTVHYRRDGDERTAKVTLAERPAGTTQGATQQGSGGQPGDGSGGSGSGLPYGLVP</sequence>
<dbReference type="Gene3D" id="2.40.10.10">
    <property type="entry name" value="Trypsin-like serine proteases"/>
    <property type="match status" value="2"/>
</dbReference>
<dbReference type="GO" id="GO:0004252">
    <property type="term" value="F:serine-type endopeptidase activity"/>
    <property type="evidence" value="ECO:0007669"/>
    <property type="project" value="InterPro"/>
</dbReference>
<dbReference type="PANTHER" id="PTHR43343:SF3">
    <property type="entry name" value="PROTEASE DO-LIKE 8, CHLOROPLASTIC"/>
    <property type="match status" value="1"/>
</dbReference>
<evidence type="ECO:0000256" key="3">
    <source>
        <dbReference type="ARBA" id="ARBA00022801"/>
    </source>
</evidence>
<dbReference type="InterPro" id="IPR051201">
    <property type="entry name" value="Chloro_Bact_Ser_Proteases"/>
</dbReference>
<evidence type="ECO:0000256" key="1">
    <source>
        <dbReference type="ARBA" id="ARBA00010541"/>
    </source>
</evidence>
<name>H0E561_9ACTN</name>
<dbReference type="SUPFAM" id="SSF50494">
    <property type="entry name" value="Trypsin-like serine proteases"/>
    <property type="match status" value="1"/>
</dbReference>
<evidence type="ECO:0000259" key="5">
    <source>
        <dbReference type="PROSITE" id="PS50106"/>
    </source>
</evidence>
<evidence type="ECO:0000256" key="4">
    <source>
        <dbReference type="SAM" id="MobiDB-lite"/>
    </source>
</evidence>
<feature type="region of interest" description="Disordered" evidence="4">
    <location>
        <begin position="348"/>
        <end position="395"/>
    </location>
</feature>
<keyword evidence="3" id="KW-0378">Hydrolase</keyword>
<dbReference type="Proteomes" id="UP000005143">
    <property type="component" value="Unassembled WGS sequence"/>
</dbReference>
<feature type="domain" description="PDZ" evidence="5">
    <location>
        <begin position="261"/>
        <end position="322"/>
    </location>
</feature>
<dbReference type="RefSeq" id="WP_007573994.1">
    <property type="nucleotide sequence ID" value="NZ_AGUD01000138.1"/>
</dbReference>
<evidence type="ECO:0000256" key="2">
    <source>
        <dbReference type="ARBA" id="ARBA00022670"/>
    </source>
</evidence>
<dbReference type="InterPro" id="IPR009003">
    <property type="entry name" value="Peptidase_S1_PA"/>
</dbReference>
<dbReference type="InterPro" id="IPR036034">
    <property type="entry name" value="PDZ_sf"/>
</dbReference>
<dbReference type="GO" id="GO:0006508">
    <property type="term" value="P:proteolysis"/>
    <property type="evidence" value="ECO:0007669"/>
    <property type="project" value="UniProtKB-KW"/>
</dbReference>
<dbReference type="Pfam" id="PF13365">
    <property type="entry name" value="Trypsin_2"/>
    <property type="match status" value="1"/>
</dbReference>
<evidence type="ECO:0000313" key="7">
    <source>
        <dbReference type="Proteomes" id="UP000005143"/>
    </source>
</evidence>
<dbReference type="AlphaFoldDB" id="H0E561"/>
<proteinExistence type="inferred from homology"/>
<keyword evidence="7" id="KW-1185">Reference proteome</keyword>
<dbReference type="PRINTS" id="PR00834">
    <property type="entry name" value="PROTEASES2C"/>
</dbReference>
<dbReference type="PATRIC" id="fig|1097667.3.peg.1931"/>
<comment type="caution">
    <text evidence="6">The sequence shown here is derived from an EMBL/GenBank/DDBJ whole genome shotgun (WGS) entry which is preliminary data.</text>
</comment>
<dbReference type="SUPFAM" id="SSF50156">
    <property type="entry name" value="PDZ domain-like"/>
    <property type="match status" value="1"/>
</dbReference>
<dbReference type="SMART" id="SM00228">
    <property type="entry name" value="PDZ"/>
    <property type="match status" value="1"/>
</dbReference>
<dbReference type="EMBL" id="AGUD01000138">
    <property type="protein sequence ID" value="EHN11184.1"/>
    <property type="molecule type" value="Genomic_DNA"/>
</dbReference>
<feature type="compositionally biased region" description="Low complexity" evidence="4">
    <location>
        <begin position="362"/>
        <end position="372"/>
    </location>
</feature>
<protein>
    <submittedName>
        <fullName evidence="6">Protease Do</fullName>
    </submittedName>
</protein>
<comment type="similarity">
    <text evidence="1">Belongs to the peptidase S1C family.</text>
</comment>
<gene>
    <name evidence="6" type="ORF">PAI11_19480</name>
</gene>
<dbReference type="PROSITE" id="PS50106">
    <property type="entry name" value="PDZ"/>
    <property type="match status" value="1"/>
</dbReference>
<dbReference type="InterPro" id="IPR001940">
    <property type="entry name" value="Peptidase_S1C"/>
</dbReference>
<keyword evidence="2 6" id="KW-0645">Protease</keyword>
<dbReference type="Gene3D" id="2.30.42.10">
    <property type="match status" value="1"/>
</dbReference>
<feature type="compositionally biased region" description="Gly residues" evidence="4">
    <location>
        <begin position="373"/>
        <end position="389"/>
    </location>
</feature>
<dbReference type="InterPro" id="IPR043504">
    <property type="entry name" value="Peptidase_S1_PA_chymotrypsin"/>
</dbReference>
<dbReference type="InterPro" id="IPR001478">
    <property type="entry name" value="PDZ"/>
</dbReference>
<reference evidence="6 7" key="1">
    <citation type="journal article" date="2013" name="Biodegradation">
        <title>Quantitative proteomic analysis of ibuprofen-degrading Patulibacter sp. strain I11.</title>
        <authorList>
            <person name="Almeida B."/>
            <person name="Kjeldal H."/>
            <person name="Lolas I."/>
            <person name="Knudsen A.D."/>
            <person name="Carvalho G."/>
            <person name="Nielsen K.L."/>
            <person name="Barreto Crespo M.T."/>
            <person name="Stensballe A."/>
            <person name="Nielsen J.L."/>
        </authorList>
    </citation>
    <scope>NUCLEOTIDE SEQUENCE [LARGE SCALE GENOMIC DNA]</scope>
    <source>
        <strain evidence="6 7">I11</strain>
    </source>
</reference>